<comment type="similarity">
    <text evidence="1">Belongs to the LOB domain-containing protein family.</text>
</comment>
<dbReference type="Pfam" id="PF03195">
    <property type="entry name" value="LOB"/>
    <property type="match status" value="1"/>
</dbReference>
<dbReference type="AlphaFoldDB" id="A0AAP0I5S6"/>
<dbReference type="PANTHER" id="PTHR31301:SF19">
    <property type="entry name" value="LOB DOMAIN-CONTAINING PROTEIN 2"/>
    <property type="match status" value="1"/>
</dbReference>
<sequence length="201" mass="22613">MSLPTCAVCKHNMRMCGVGCPYAPYFPAEALEDYRACIAVYSEGFVHTVIMDTPLNQRHAAVENLKWEARFRSLRNIRGGGFGSCIAYLSNEVIRTRNQLVRAAEDLRYAAVFLRQASNAMFLQYQSHLEFIRPVEHPPQQHQQQQQRQQPVPVPRAVRAPVQSTEAFRVLAQQMRQQLHQSTGAPQPPATAAPPPAPPQP</sequence>
<evidence type="ECO:0000256" key="2">
    <source>
        <dbReference type="SAM" id="MobiDB-lite"/>
    </source>
</evidence>
<evidence type="ECO:0000259" key="3">
    <source>
        <dbReference type="PROSITE" id="PS50891"/>
    </source>
</evidence>
<feature type="compositionally biased region" description="Low complexity" evidence="2">
    <location>
        <begin position="138"/>
        <end position="158"/>
    </location>
</feature>
<feature type="compositionally biased region" description="Polar residues" evidence="2">
    <location>
        <begin position="174"/>
        <end position="184"/>
    </location>
</feature>
<dbReference type="InterPro" id="IPR004883">
    <property type="entry name" value="LOB"/>
</dbReference>
<accession>A0AAP0I5S6</accession>
<feature type="region of interest" description="Disordered" evidence="2">
    <location>
        <begin position="174"/>
        <end position="201"/>
    </location>
</feature>
<dbReference type="EMBL" id="JBBNAE010000007">
    <property type="protein sequence ID" value="KAK9109176.1"/>
    <property type="molecule type" value="Genomic_DNA"/>
</dbReference>
<evidence type="ECO:0000313" key="5">
    <source>
        <dbReference type="Proteomes" id="UP001417504"/>
    </source>
</evidence>
<feature type="compositionally biased region" description="Pro residues" evidence="2">
    <location>
        <begin position="186"/>
        <end position="201"/>
    </location>
</feature>
<organism evidence="4 5">
    <name type="scientific">Stephania japonica</name>
    <dbReference type="NCBI Taxonomy" id="461633"/>
    <lineage>
        <taxon>Eukaryota</taxon>
        <taxon>Viridiplantae</taxon>
        <taxon>Streptophyta</taxon>
        <taxon>Embryophyta</taxon>
        <taxon>Tracheophyta</taxon>
        <taxon>Spermatophyta</taxon>
        <taxon>Magnoliopsida</taxon>
        <taxon>Ranunculales</taxon>
        <taxon>Menispermaceae</taxon>
        <taxon>Menispermoideae</taxon>
        <taxon>Cissampelideae</taxon>
        <taxon>Stephania</taxon>
    </lineage>
</organism>
<dbReference type="PANTHER" id="PTHR31301">
    <property type="entry name" value="LOB DOMAIN-CONTAINING PROTEIN 4-RELATED"/>
    <property type="match status" value="1"/>
</dbReference>
<protein>
    <recommendedName>
        <fullName evidence="3">LOB domain-containing protein</fullName>
    </recommendedName>
</protein>
<evidence type="ECO:0000313" key="4">
    <source>
        <dbReference type="EMBL" id="KAK9109176.1"/>
    </source>
</evidence>
<evidence type="ECO:0000256" key="1">
    <source>
        <dbReference type="ARBA" id="ARBA00005474"/>
    </source>
</evidence>
<keyword evidence="5" id="KW-1185">Reference proteome</keyword>
<dbReference type="PROSITE" id="PS50891">
    <property type="entry name" value="LOB"/>
    <property type="match status" value="1"/>
</dbReference>
<feature type="domain" description="LOB" evidence="3">
    <location>
        <begin position="4"/>
        <end position="107"/>
    </location>
</feature>
<dbReference type="Proteomes" id="UP001417504">
    <property type="component" value="Unassembled WGS sequence"/>
</dbReference>
<comment type="caution">
    <text evidence="4">The sequence shown here is derived from an EMBL/GenBank/DDBJ whole genome shotgun (WGS) entry which is preliminary data.</text>
</comment>
<feature type="region of interest" description="Disordered" evidence="2">
    <location>
        <begin position="137"/>
        <end position="158"/>
    </location>
</feature>
<name>A0AAP0I5S6_9MAGN</name>
<reference evidence="4 5" key="1">
    <citation type="submission" date="2024-01" db="EMBL/GenBank/DDBJ databases">
        <title>Genome assemblies of Stephania.</title>
        <authorList>
            <person name="Yang L."/>
        </authorList>
    </citation>
    <scope>NUCLEOTIDE SEQUENCE [LARGE SCALE GENOMIC DNA]</scope>
    <source>
        <strain evidence="4">QJT</strain>
        <tissue evidence="4">Leaf</tissue>
    </source>
</reference>
<proteinExistence type="inferred from homology"/>
<gene>
    <name evidence="4" type="ORF">Sjap_017236</name>
</gene>